<name>A0A061R7U1_9CHLO</name>
<sequence length="823" mass="87600">MEWAGNTLRLDKESEMPAMVNFLNSSLLELLQSIQEVLERIGRRAMRATVKGRRYRIGEMMSRLFETSIQRYAGALSQEFVEQLESGVKSRLAQVLKQAAGDPPAGKAPKSQGSSYWDAVGATAQADRPADGPILTPVMAAKINSLWLILSNHHRVEQNIHESATKGRVFEAMQLDVSNYNLENAQATIEGMKQAMTRASHGDGSSDEGDDDISEVSAALEEADVDGAGDGGAAGCARRMVEQVEVAQHAISNMLLAVGIGVGNALASIASAGVEGMLARAGREPSWDVGSSAAPQDVSDLIAQELAVLSETLNGEAFRFVLEASWCLVLKALEAGVLHTTSTWMLASDRDRQAVAIMLDTLEETWRGGGGGLPSQLTQRTAARLRELLRLHACGTPELAERLRQMTTGGGPAQDLLRADPLEILEPGGGSGGAATLAHQNVAGGLGYIRSSSLREVGALDLARVLRQRAGDAAAEKAVRELARCAEANVQAMVGLGDAAETTLLASETTLKELGLRGKLFVLTSHVVFTDLFHMPSDLQALQAVKGTIDTTIKTAWIVPKLVTSTVTGAASTVTGTLQPVTSTISNTFRPVTATVSSTFQPVASAVSGTVKGTVGPVVSTVQGTLELVSQSVWKGGPSRGDVTEVLSCELITDVQLRSPPGKDLEVELKLIDSSSRTFLFPSKSSANELLFQLKKVVHNIVPPGQKLLDKGIVPQEVQEALEGREILSWTQCGLKHLFGASSGDLFLTVEALAFVTKKEKRVLKFDNISQIKASRGWVVDFGDGTSVQLQTKDGQTLQFVGFSEIKADEISSFIRSKLSVGG</sequence>
<gene>
    <name evidence="2" type="ORF">TSPGSL018_7419</name>
</gene>
<proteinExistence type="predicted"/>
<dbReference type="InterPro" id="IPR011993">
    <property type="entry name" value="PH-like_dom_sf"/>
</dbReference>
<reference evidence="2" key="1">
    <citation type="submission" date="2014-05" db="EMBL/GenBank/DDBJ databases">
        <title>The transcriptome of the halophilic microalga Tetraselmis sp. GSL018 isolated from the Great Salt Lake, Utah.</title>
        <authorList>
            <person name="Jinkerson R.E."/>
            <person name="D'Adamo S."/>
            <person name="Posewitz M.C."/>
        </authorList>
    </citation>
    <scope>NUCLEOTIDE SEQUENCE</scope>
    <source>
        <strain evidence="2">GSL018</strain>
    </source>
</reference>
<dbReference type="PROSITE" id="PS51259">
    <property type="entry name" value="MHD2"/>
    <property type="match status" value="1"/>
</dbReference>
<dbReference type="Gene3D" id="2.30.29.30">
    <property type="entry name" value="Pleckstrin-homology domain (PH domain)/Phosphotyrosine-binding domain (PTB)"/>
    <property type="match status" value="1"/>
</dbReference>
<feature type="domain" description="MHD2" evidence="1">
    <location>
        <begin position="292"/>
        <end position="403"/>
    </location>
</feature>
<accession>A0A061R7U1</accession>
<dbReference type="InterPro" id="IPR014772">
    <property type="entry name" value="Munc13_dom-2"/>
</dbReference>
<evidence type="ECO:0000313" key="2">
    <source>
        <dbReference type="EMBL" id="JAC69007.1"/>
    </source>
</evidence>
<evidence type="ECO:0000259" key="1">
    <source>
        <dbReference type="PROSITE" id="PS51259"/>
    </source>
</evidence>
<dbReference type="AlphaFoldDB" id="A0A061R7U1"/>
<protein>
    <recommendedName>
        <fullName evidence="1">MHD2 domain-containing protein</fullName>
    </recommendedName>
</protein>
<dbReference type="EMBL" id="GBEZ01017319">
    <property type="protein sequence ID" value="JAC69007.1"/>
    <property type="molecule type" value="Transcribed_RNA"/>
</dbReference>
<organism evidence="2">
    <name type="scientific">Tetraselmis sp. GSL018</name>
    <dbReference type="NCBI Taxonomy" id="582737"/>
    <lineage>
        <taxon>Eukaryota</taxon>
        <taxon>Viridiplantae</taxon>
        <taxon>Chlorophyta</taxon>
        <taxon>core chlorophytes</taxon>
        <taxon>Chlorodendrophyceae</taxon>
        <taxon>Chlorodendrales</taxon>
        <taxon>Chlorodendraceae</taxon>
        <taxon>Tetraselmis</taxon>
    </lineage>
</organism>